<sequence>MAVLAVKILERLLAHQSLCEHLQFFQIQQFFDITARVWPEIVPPGRPTPDKLPPLVFDFLVATLQLNPDEIQLIWTAFGDLAEEHHRQANESQTKLDDSFRLHFRRSNLVVEEFLAAKRRSPPKHGSSLCTGEFYQFSASRGIVVVRQI</sequence>
<dbReference type="AlphaFoldDB" id="A0AAW0ATU3"/>
<comment type="caution">
    <text evidence="1">The sequence shown here is derived from an EMBL/GenBank/DDBJ whole genome shotgun (WGS) entry which is preliminary data.</text>
</comment>
<dbReference type="Proteomes" id="UP001362999">
    <property type="component" value="Unassembled WGS sequence"/>
</dbReference>
<evidence type="ECO:0000313" key="2">
    <source>
        <dbReference type="Proteomes" id="UP001362999"/>
    </source>
</evidence>
<proteinExistence type="predicted"/>
<evidence type="ECO:0000313" key="1">
    <source>
        <dbReference type="EMBL" id="KAK7016033.1"/>
    </source>
</evidence>
<accession>A0AAW0ATU3</accession>
<protein>
    <submittedName>
        <fullName evidence="1">Uncharacterized protein</fullName>
    </submittedName>
</protein>
<organism evidence="1 2">
    <name type="scientific">Favolaschia claudopus</name>
    <dbReference type="NCBI Taxonomy" id="2862362"/>
    <lineage>
        <taxon>Eukaryota</taxon>
        <taxon>Fungi</taxon>
        <taxon>Dikarya</taxon>
        <taxon>Basidiomycota</taxon>
        <taxon>Agaricomycotina</taxon>
        <taxon>Agaricomycetes</taxon>
        <taxon>Agaricomycetidae</taxon>
        <taxon>Agaricales</taxon>
        <taxon>Marasmiineae</taxon>
        <taxon>Mycenaceae</taxon>
        <taxon>Favolaschia</taxon>
    </lineage>
</organism>
<name>A0AAW0ATU3_9AGAR</name>
<reference evidence="1 2" key="1">
    <citation type="journal article" date="2024" name="J Genomics">
        <title>Draft genome sequencing and assembly of Favolaschia claudopus CIRM-BRFM 2984 isolated from oak limbs.</title>
        <authorList>
            <person name="Navarro D."/>
            <person name="Drula E."/>
            <person name="Chaduli D."/>
            <person name="Cazenave R."/>
            <person name="Ahrendt S."/>
            <person name="Wang J."/>
            <person name="Lipzen A."/>
            <person name="Daum C."/>
            <person name="Barry K."/>
            <person name="Grigoriev I.V."/>
            <person name="Favel A."/>
            <person name="Rosso M.N."/>
            <person name="Martin F."/>
        </authorList>
    </citation>
    <scope>NUCLEOTIDE SEQUENCE [LARGE SCALE GENOMIC DNA]</scope>
    <source>
        <strain evidence="1 2">CIRM-BRFM 2984</strain>
    </source>
</reference>
<keyword evidence="2" id="KW-1185">Reference proteome</keyword>
<gene>
    <name evidence="1" type="ORF">R3P38DRAFT_3569630</name>
</gene>
<dbReference type="EMBL" id="JAWWNJ010000052">
    <property type="protein sequence ID" value="KAK7016033.1"/>
    <property type="molecule type" value="Genomic_DNA"/>
</dbReference>